<dbReference type="Pfam" id="PF04985">
    <property type="entry name" value="Phage_tube"/>
    <property type="match status" value="1"/>
</dbReference>
<keyword evidence="2" id="KW-1185">Reference proteome</keyword>
<dbReference type="OrthoDB" id="10384at10239"/>
<dbReference type="Proteomes" id="UP000201962">
    <property type="component" value="Segment"/>
</dbReference>
<organism evidence="1 2">
    <name type="scientific">Salmonella phage SEN4</name>
    <dbReference type="NCBI Taxonomy" id="1647465"/>
    <lineage>
        <taxon>Viruses</taxon>
        <taxon>Duplodnaviria</taxon>
        <taxon>Heunggongvirae</taxon>
        <taxon>Uroviricota</taxon>
        <taxon>Caudoviricetes</taxon>
        <taxon>Peduoviridae</taxon>
        <taxon>Senquatrovirus</taxon>
        <taxon>Senquatrovirus SEN4</taxon>
    </lineage>
</organism>
<sequence>MALPKKLKYFNMFFDGDNYFGMVPEITPAKLTKKIEDYQAGGMPGSVAVDLGFDAGALDMDITLGGLDAGLLKKWGVTTADGMQTRFAGSYQDDATGDAVPCEIQTRGRFTELDLGSAKVGDDTSHKYTLKNTYYKLTINGEEIIEVDVLNMIYKVAGVDVLEKHRANIGL</sequence>
<accession>A0A0M4S6J3</accession>
<evidence type="ECO:0000313" key="1">
    <source>
        <dbReference type="EMBL" id="ALF02315.1"/>
    </source>
</evidence>
<dbReference type="KEGG" id="vg:26644649"/>
<dbReference type="InterPro" id="IPR006498">
    <property type="entry name" value="Tail_tube"/>
</dbReference>
<dbReference type="RefSeq" id="YP_009218840.1">
    <property type="nucleotide sequence ID" value="NC_029015.2"/>
</dbReference>
<dbReference type="EMBL" id="KT630645">
    <property type="protein sequence ID" value="ALF02315.1"/>
    <property type="molecule type" value="Genomic_DNA"/>
</dbReference>
<dbReference type="NCBIfam" id="TIGR01611">
    <property type="entry name" value="tail_tube"/>
    <property type="match status" value="1"/>
</dbReference>
<proteinExistence type="predicted"/>
<evidence type="ECO:0000313" key="2">
    <source>
        <dbReference type="Proteomes" id="UP000201962"/>
    </source>
</evidence>
<gene>
    <name evidence="1" type="ORF">SEN4_25</name>
</gene>
<dbReference type="GeneID" id="26644649"/>
<protein>
    <submittedName>
        <fullName evidence="1">Major tail tube protein</fullName>
    </submittedName>
</protein>
<reference evidence="1 2" key="1">
    <citation type="submission" date="2016-11" db="EMBL/GenBank/DDBJ databases">
        <title>Phages of Salmonella enterica subsp. salamae and subsp. diarizonae: novel phages with a mosaic genome structure and activity against pathogenic S. enterica subsp. enterica isolates.</title>
        <authorList>
            <person name="Pastekova L."/>
            <person name="Bosak J."/>
            <person name="Dedicova D."/>
            <person name="Benada O."/>
            <person name="Smarda J."/>
            <person name="Smajs D."/>
        </authorList>
    </citation>
    <scope>NUCLEOTIDE SEQUENCE [LARGE SCALE GENOMIC DNA]</scope>
    <source>
        <strain evidence="1">SEN4</strain>
    </source>
</reference>
<name>A0A0M4S6J3_9CAUD</name>